<sequence length="140" mass="15321">MTRLLGVCGFMAASLLALPVSASASDGDPLSASRWKQRVLLVMAVQPGDPKLMRQRQIFRTMGAGARERDLRLVEVVGDTPRAAELRRRFDIDGLAFHAILVGKDGGNKLTSDVPLDADTLFPLIDTMPMRQEEMRGGRS</sequence>
<accession>A0AA41YUA1</accession>
<dbReference type="AlphaFoldDB" id="A0AA41YUA1"/>
<comment type="caution">
    <text evidence="4">The sequence shown here is derived from an EMBL/GenBank/DDBJ whole genome shotgun (WGS) entry which is preliminary data.</text>
</comment>
<gene>
    <name evidence="4" type="ORF">M8523_04925</name>
</gene>
<protein>
    <submittedName>
        <fullName evidence="4">DUF4174 domain-containing protein</fullName>
    </submittedName>
</protein>
<evidence type="ECO:0000256" key="2">
    <source>
        <dbReference type="SAM" id="SignalP"/>
    </source>
</evidence>
<feature type="domain" description="DUF4174" evidence="3">
    <location>
        <begin position="29"/>
        <end position="134"/>
    </location>
</feature>
<dbReference type="EMBL" id="JAMOIM010000002">
    <property type="protein sequence ID" value="MCW6507361.1"/>
    <property type="molecule type" value="Genomic_DNA"/>
</dbReference>
<feature type="signal peptide" evidence="2">
    <location>
        <begin position="1"/>
        <end position="24"/>
    </location>
</feature>
<evidence type="ECO:0000313" key="4">
    <source>
        <dbReference type="EMBL" id="MCW6507361.1"/>
    </source>
</evidence>
<dbReference type="Pfam" id="PF13778">
    <property type="entry name" value="DUF4174"/>
    <property type="match status" value="1"/>
</dbReference>
<evidence type="ECO:0000313" key="5">
    <source>
        <dbReference type="Proteomes" id="UP001165667"/>
    </source>
</evidence>
<dbReference type="InterPro" id="IPR025232">
    <property type="entry name" value="DUF4174"/>
</dbReference>
<name>A0AA41YUA1_9HYPH</name>
<feature type="chain" id="PRO_5041288899" evidence="2">
    <location>
        <begin position="25"/>
        <end position="140"/>
    </location>
</feature>
<dbReference type="Proteomes" id="UP001165667">
    <property type="component" value="Unassembled WGS sequence"/>
</dbReference>
<reference evidence="4" key="1">
    <citation type="submission" date="2022-05" db="EMBL/GenBank/DDBJ databases">
        <authorList>
            <person name="Pankratov T."/>
        </authorList>
    </citation>
    <scope>NUCLEOTIDE SEQUENCE</scope>
    <source>
        <strain evidence="4">BP6-180914</strain>
    </source>
</reference>
<evidence type="ECO:0000259" key="3">
    <source>
        <dbReference type="Pfam" id="PF13778"/>
    </source>
</evidence>
<evidence type="ECO:0000256" key="1">
    <source>
        <dbReference type="ARBA" id="ARBA00022729"/>
    </source>
</evidence>
<organism evidence="4 5">
    <name type="scientific">Lichenifustis flavocetrariae</name>
    <dbReference type="NCBI Taxonomy" id="2949735"/>
    <lineage>
        <taxon>Bacteria</taxon>
        <taxon>Pseudomonadati</taxon>
        <taxon>Pseudomonadota</taxon>
        <taxon>Alphaproteobacteria</taxon>
        <taxon>Hyphomicrobiales</taxon>
        <taxon>Lichenihabitantaceae</taxon>
        <taxon>Lichenifustis</taxon>
    </lineage>
</organism>
<keyword evidence="5" id="KW-1185">Reference proteome</keyword>
<dbReference type="RefSeq" id="WP_282583715.1">
    <property type="nucleotide sequence ID" value="NZ_JAMOIM010000002.1"/>
</dbReference>
<keyword evidence="1 2" id="KW-0732">Signal</keyword>
<proteinExistence type="predicted"/>